<name>A0A498HXY0_MALDO</name>
<keyword evidence="2" id="KW-1185">Reference proteome</keyword>
<reference evidence="1 2" key="1">
    <citation type="submission" date="2018-10" db="EMBL/GenBank/DDBJ databases">
        <title>A high-quality apple genome assembly.</title>
        <authorList>
            <person name="Hu J."/>
        </authorList>
    </citation>
    <scope>NUCLEOTIDE SEQUENCE [LARGE SCALE GENOMIC DNA]</scope>
    <source>
        <strain evidence="2">cv. HFTH1</strain>
        <tissue evidence="1">Young leaf</tissue>
    </source>
</reference>
<evidence type="ECO:0000313" key="1">
    <source>
        <dbReference type="EMBL" id="RXH75680.1"/>
    </source>
</evidence>
<dbReference type="EMBL" id="RDQH01000341">
    <property type="protein sequence ID" value="RXH75680.1"/>
    <property type="molecule type" value="Genomic_DNA"/>
</dbReference>
<sequence>MSVEGISVNANINTMIGNNSFPEASITHIIWKTLLKINNYVDKLQKTYTASRAEGKLHGHLEKDKNSGKLQYDYSTNSYSCLHL</sequence>
<proteinExistence type="predicted"/>
<organism evidence="1 2">
    <name type="scientific">Malus domestica</name>
    <name type="common">Apple</name>
    <name type="synonym">Pyrus malus</name>
    <dbReference type="NCBI Taxonomy" id="3750"/>
    <lineage>
        <taxon>Eukaryota</taxon>
        <taxon>Viridiplantae</taxon>
        <taxon>Streptophyta</taxon>
        <taxon>Embryophyta</taxon>
        <taxon>Tracheophyta</taxon>
        <taxon>Spermatophyta</taxon>
        <taxon>Magnoliopsida</taxon>
        <taxon>eudicotyledons</taxon>
        <taxon>Gunneridae</taxon>
        <taxon>Pentapetalae</taxon>
        <taxon>rosids</taxon>
        <taxon>fabids</taxon>
        <taxon>Rosales</taxon>
        <taxon>Rosaceae</taxon>
        <taxon>Amygdaloideae</taxon>
        <taxon>Maleae</taxon>
        <taxon>Malus</taxon>
    </lineage>
</organism>
<dbReference type="AlphaFoldDB" id="A0A498HXY0"/>
<dbReference type="Proteomes" id="UP000290289">
    <property type="component" value="Chromosome 15"/>
</dbReference>
<protein>
    <submittedName>
        <fullName evidence="1">Uncharacterized protein</fullName>
    </submittedName>
</protein>
<evidence type="ECO:0000313" key="2">
    <source>
        <dbReference type="Proteomes" id="UP000290289"/>
    </source>
</evidence>
<comment type="caution">
    <text evidence="1">The sequence shown here is derived from an EMBL/GenBank/DDBJ whole genome shotgun (WGS) entry which is preliminary data.</text>
</comment>
<accession>A0A498HXY0</accession>
<gene>
    <name evidence="1" type="ORF">DVH24_039379</name>
</gene>